<evidence type="ECO:0000313" key="4">
    <source>
        <dbReference type="Proteomes" id="UP000683000"/>
    </source>
</evidence>
<feature type="compositionally biased region" description="Acidic residues" evidence="1">
    <location>
        <begin position="252"/>
        <end position="261"/>
    </location>
</feature>
<reference evidence="3" key="1">
    <citation type="submission" date="2021-03" db="EMBL/GenBank/DDBJ databases">
        <title>Evolutionary innovations through gain and loss of genes in the ectomycorrhizal Boletales.</title>
        <authorList>
            <person name="Wu G."/>
            <person name="Miyauchi S."/>
            <person name="Morin E."/>
            <person name="Yang Z.-L."/>
            <person name="Xu J."/>
            <person name="Martin F.M."/>
        </authorList>
    </citation>
    <scope>NUCLEOTIDE SEQUENCE</scope>
    <source>
        <strain evidence="3">BR01</strain>
    </source>
</reference>
<keyword evidence="4" id="KW-1185">Reference proteome</keyword>
<dbReference type="AlphaFoldDB" id="A0A8I2YRI0"/>
<sequence>MSSRLPSQAALNKAINGSTDQTSTQVRARPIREACPTQKAQYITDERREREHQRQKGKGKTTWRNVETRGKQLIITSRDVELRTPNTGSNPPLDLRPQSGRVPPLTSSVRPKTKRTLTGFGNRDDIMTQSSGFINAPEGYSVGPPAKRMLTSTRANELMDRRRVLAQGLFPQNEEADGELGAAPEGYRELMDRRRVLAQDLNTQKDMDTDEPDGQGDEELSDGSQPQDATNEGYDESNPPSSHTWGHNSLDGESDALDDSEDVHAAGPGMGRGWDFDAGDVSGSDRHGDASLDNGEHGRKHAQTSVDSSNDQDPDALRHPQKIRATTGRVAAKDYEVAVREILKVAIGRFRSRLTAENAYPDRIEQVKWAKEAWTEGCKVCDTQINFNNEIIQLVRVSRLSEYYFACKILLTYARTQITNRTWHLTSELKMKIRPLTEAIYGFESSTKRAIQANNRKLVEDLIEDFGLCYRVRFKFLFGNMIPRSY</sequence>
<dbReference type="Pfam" id="PF20149">
    <property type="entry name" value="DUF6532"/>
    <property type="match status" value="1"/>
</dbReference>
<protein>
    <recommendedName>
        <fullName evidence="2">DUF6532 domain-containing protein</fullName>
    </recommendedName>
</protein>
<feature type="compositionally biased region" description="Acidic residues" evidence="1">
    <location>
        <begin position="208"/>
        <end position="221"/>
    </location>
</feature>
<accession>A0A8I2YRI0</accession>
<evidence type="ECO:0000313" key="3">
    <source>
        <dbReference type="EMBL" id="KAG6376542.1"/>
    </source>
</evidence>
<feature type="compositionally biased region" description="Polar residues" evidence="1">
    <location>
        <begin position="238"/>
        <end position="247"/>
    </location>
</feature>
<feature type="domain" description="DUF6532" evidence="2">
    <location>
        <begin position="346"/>
        <end position="471"/>
    </location>
</feature>
<name>A0A8I2YRI0_9AGAM</name>
<feature type="compositionally biased region" description="Basic and acidic residues" evidence="1">
    <location>
        <begin position="44"/>
        <end position="54"/>
    </location>
</feature>
<feature type="region of interest" description="Disordered" evidence="1">
    <location>
        <begin position="1"/>
        <end position="111"/>
    </location>
</feature>
<dbReference type="Proteomes" id="UP000683000">
    <property type="component" value="Unassembled WGS sequence"/>
</dbReference>
<organism evidence="3 4">
    <name type="scientific">Boletus reticuloceps</name>
    <dbReference type="NCBI Taxonomy" id="495285"/>
    <lineage>
        <taxon>Eukaryota</taxon>
        <taxon>Fungi</taxon>
        <taxon>Dikarya</taxon>
        <taxon>Basidiomycota</taxon>
        <taxon>Agaricomycotina</taxon>
        <taxon>Agaricomycetes</taxon>
        <taxon>Agaricomycetidae</taxon>
        <taxon>Boletales</taxon>
        <taxon>Boletineae</taxon>
        <taxon>Boletaceae</taxon>
        <taxon>Boletoideae</taxon>
        <taxon>Boletus</taxon>
    </lineage>
</organism>
<dbReference type="OrthoDB" id="2682344at2759"/>
<gene>
    <name evidence="3" type="ORF">JVT61DRAFT_2537</name>
</gene>
<comment type="caution">
    <text evidence="3">The sequence shown here is derived from an EMBL/GenBank/DDBJ whole genome shotgun (WGS) entry which is preliminary data.</text>
</comment>
<evidence type="ECO:0000256" key="1">
    <source>
        <dbReference type="SAM" id="MobiDB-lite"/>
    </source>
</evidence>
<feature type="compositionally biased region" description="Basic and acidic residues" evidence="1">
    <location>
        <begin position="283"/>
        <end position="297"/>
    </location>
</feature>
<evidence type="ECO:0000259" key="2">
    <source>
        <dbReference type="Pfam" id="PF20149"/>
    </source>
</evidence>
<proteinExistence type="predicted"/>
<dbReference type="EMBL" id="JAGFBS010000012">
    <property type="protein sequence ID" value="KAG6376542.1"/>
    <property type="molecule type" value="Genomic_DNA"/>
</dbReference>
<feature type="compositionally biased region" description="Polar residues" evidence="1">
    <location>
        <begin position="1"/>
        <end position="26"/>
    </location>
</feature>
<feature type="region of interest" description="Disordered" evidence="1">
    <location>
        <begin position="200"/>
        <end position="325"/>
    </location>
</feature>
<dbReference type="InterPro" id="IPR045341">
    <property type="entry name" value="DUF6532"/>
</dbReference>